<gene>
    <name evidence="4" type="ORF">VTK73DRAFT_1661</name>
</gene>
<keyword evidence="2" id="KW-0472">Membrane</keyword>
<keyword evidence="2" id="KW-1133">Transmembrane helix</keyword>
<dbReference type="InterPro" id="IPR012472">
    <property type="entry name" value="MCP1_TM"/>
</dbReference>
<sequence length="343" mass="36901">MDSMPLHEKASQETFISLLQLDPAPIDSPREGTENNQAPLSKEASSSPGGSPGTTTSVGLSGTSRGAIFYLLRVQRYSSYALGIFTSFHLVTTSIIPLVTRSVPASESYLLLAREIYQTPLSEPLLVCLPAVAHVVSGIALRLVRRSHNLRRYGGATPGIQGIRHRYARNSHTVTSHAESPSFVHTRIWPVFSNIALSGYAFAVLVGIHAFVNRGLPLIVEGDSANIGLAYIAHGFARHPITAWLAYPALLAAGCGHITWGAAKWLGFAQAAAWSPPPPTGNVLVDRRARKRRRRTWLAIQAAALIFTSLWAAGGLGVVARAGSQQGWLGELYDGLFDRIPGL</sequence>
<feature type="region of interest" description="Disordered" evidence="1">
    <location>
        <begin position="25"/>
        <end position="58"/>
    </location>
</feature>
<accession>A0ABR3X9G9</accession>
<dbReference type="Pfam" id="PF07950">
    <property type="entry name" value="MCP1_TM"/>
    <property type="match status" value="1"/>
</dbReference>
<feature type="transmembrane region" description="Helical" evidence="2">
    <location>
        <begin position="297"/>
        <end position="320"/>
    </location>
</feature>
<dbReference type="PANTHER" id="PTHR38409">
    <property type="entry name" value="MDM10-COMPLEMENTING PROTEIN 1"/>
    <property type="match status" value="1"/>
</dbReference>
<evidence type="ECO:0000256" key="1">
    <source>
        <dbReference type="SAM" id="MobiDB-lite"/>
    </source>
</evidence>
<keyword evidence="2" id="KW-0812">Transmembrane</keyword>
<comment type="caution">
    <text evidence="4">The sequence shown here is derived from an EMBL/GenBank/DDBJ whole genome shotgun (WGS) entry which is preliminary data.</text>
</comment>
<dbReference type="PANTHER" id="PTHR38409:SF1">
    <property type="entry name" value="MITOCHONDRIAL ADAPTER PROTEIN MCP1"/>
    <property type="match status" value="1"/>
</dbReference>
<reference evidence="4 5" key="1">
    <citation type="journal article" date="2024" name="Commun. Biol.">
        <title>Comparative genomic analysis of thermophilic fungi reveals convergent evolutionary adaptations and gene losses.</title>
        <authorList>
            <person name="Steindorff A.S."/>
            <person name="Aguilar-Pontes M.V."/>
            <person name="Robinson A.J."/>
            <person name="Andreopoulos B."/>
            <person name="LaButti K."/>
            <person name="Kuo A."/>
            <person name="Mondo S."/>
            <person name="Riley R."/>
            <person name="Otillar R."/>
            <person name="Haridas S."/>
            <person name="Lipzen A."/>
            <person name="Grimwood J."/>
            <person name="Schmutz J."/>
            <person name="Clum A."/>
            <person name="Reid I.D."/>
            <person name="Moisan M.C."/>
            <person name="Butler G."/>
            <person name="Nguyen T.T.M."/>
            <person name="Dewar K."/>
            <person name="Conant G."/>
            <person name="Drula E."/>
            <person name="Henrissat B."/>
            <person name="Hansel C."/>
            <person name="Singer S."/>
            <person name="Hutchinson M.I."/>
            <person name="de Vries R.P."/>
            <person name="Natvig D.O."/>
            <person name="Powell A.J."/>
            <person name="Tsang A."/>
            <person name="Grigoriev I.V."/>
        </authorList>
    </citation>
    <scope>NUCLEOTIDE SEQUENCE [LARGE SCALE GENOMIC DNA]</scope>
    <source>
        <strain evidence="4 5">ATCC 24622</strain>
    </source>
</reference>
<evidence type="ECO:0000259" key="3">
    <source>
        <dbReference type="Pfam" id="PF07950"/>
    </source>
</evidence>
<proteinExistence type="predicted"/>
<dbReference type="EMBL" id="JAZHXJ010000142">
    <property type="protein sequence ID" value="KAL1872279.1"/>
    <property type="molecule type" value="Genomic_DNA"/>
</dbReference>
<dbReference type="InterPro" id="IPR039960">
    <property type="entry name" value="MCP1"/>
</dbReference>
<name>A0ABR3X9G9_9PEZI</name>
<feature type="domain" description="Mitochondrial adapter protein MCP1 transmembrane" evidence="3">
    <location>
        <begin position="205"/>
        <end position="323"/>
    </location>
</feature>
<feature type="transmembrane region" description="Helical" evidence="2">
    <location>
        <begin position="80"/>
        <end position="104"/>
    </location>
</feature>
<evidence type="ECO:0000313" key="5">
    <source>
        <dbReference type="Proteomes" id="UP001586593"/>
    </source>
</evidence>
<protein>
    <recommendedName>
        <fullName evidence="3">Mitochondrial adapter protein MCP1 transmembrane domain-containing protein</fullName>
    </recommendedName>
</protein>
<feature type="transmembrane region" description="Helical" evidence="2">
    <location>
        <begin position="124"/>
        <end position="144"/>
    </location>
</feature>
<evidence type="ECO:0000313" key="4">
    <source>
        <dbReference type="EMBL" id="KAL1872279.1"/>
    </source>
</evidence>
<organism evidence="4 5">
    <name type="scientific">Phialemonium thermophilum</name>
    <dbReference type="NCBI Taxonomy" id="223376"/>
    <lineage>
        <taxon>Eukaryota</taxon>
        <taxon>Fungi</taxon>
        <taxon>Dikarya</taxon>
        <taxon>Ascomycota</taxon>
        <taxon>Pezizomycotina</taxon>
        <taxon>Sordariomycetes</taxon>
        <taxon>Sordariomycetidae</taxon>
        <taxon>Cephalothecales</taxon>
        <taxon>Cephalothecaceae</taxon>
        <taxon>Phialemonium</taxon>
    </lineage>
</organism>
<keyword evidence="5" id="KW-1185">Reference proteome</keyword>
<evidence type="ECO:0000256" key="2">
    <source>
        <dbReference type="SAM" id="Phobius"/>
    </source>
</evidence>
<dbReference type="Proteomes" id="UP001586593">
    <property type="component" value="Unassembled WGS sequence"/>
</dbReference>
<feature type="compositionally biased region" description="Low complexity" evidence="1">
    <location>
        <begin position="45"/>
        <end position="58"/>
    </location>
</feature>